<name>A0ABV7WMT9_9GAMM</name>
<dbReference type="Proteomes" id="UP001595710">
    <property type="component" value="Unassembled WGS sequence"/>
</dbReference>
<dbReference type="SMART" id="SM00173">
    <property type="entry name" value="RAS"/>
    <property type="match status" value="1"/>
</dbReference>
<protein>
    <submittedName>
        <fullName evidence="2">Rab family GTPase</fullName>
    </submittedName>
</protein>
<dbReference type="PRINTS" id="PR00449">
    <property type="entry name" value="RASTRNSFRMNG"/>
</dbReference>
<dbReference type="RefSeq" id="WP_353958990.1">
    <property type="nucleotide sequence ID" value="NZ_JAUFQI010000001.1"/>
</dbReference>
<sequence>MIAKKICMVGSFAVGKTSLVKRFVESIYSEKYQTTIGVKISKKSITINDQLIKLLIWDIEGDDVFTELKANYLRGSSGILLVVDGTRPKSYDNLQRLMSPIQRVLGEVPIVLIANKVDLIQEWKMDDSFLADMAEKNMGTFVTSAKDGTNVDAAFQDLAEKMMYFDTHQGRP</sequence>
<dbReference type="InterPro" id="IPR027417">
    <property type="entry name" value="P-loop_NTPase"/>
</dbReference>
<dbReference type="SMART" id="SM00175">
    <property type="entry name" value="RAB"/>
    <property type="match status" value="1"/>
</dbReference>
<proteinExistence type="predicted"/>
<dbReference type="NCBIfam" id="TIGR00231">
    <property type="entry name" value="small_GTP"/>
    <property type="match status" value="1"/>
</dbReference>
<evidence type="ECO:0000313" key="3">
    <source>
        <dbReference type="Proteomes" id="UP001595710"/>
    </source>
</evidence>
<evidence type="ECO:0000313" key="2">
    <source>
        <dbReference type="EMBL" id="MFC3700397.1"/>
    </source>
</evidence>
<gene>
    <name evidence="2" type="ORF">ACFOND_01995</name>
</gene>
<dbReference type="SMART" id="SM00174">
    <property type="entry name" value="RHO"/>
    <property type="match status" value="1"/>
</dbReference>
<dbReference type="SUPFAM" id="SSF52540">
    <property type="entry name" value="P-loop containing nucleoside triphosphate hydrolases"/>
    <property type="match status" value="1"/>
</dbReference>
<dbReference type="PROSITE" id="PS51421">
    <property type="entry name" value="RAS"/>
    <property type="match status" value="1"/>
</dbReference>
<evidence type="ECO:0000256" key="1">
    <source>
        <dbReference type="ARBA" id="ARBA00022741"/>
    </source>
</evidence>
<accession>A0ABV7WMT9</accession>
<dbReference type="InterPro" id="IPR005225">
    <property type="entry name" value="Small_GTP-bd"/>
</dbReference>
<keyword evidence="3" id="KW-1185">Reference proteome</keyword>
<dbReference type="InterPro" id="IPR001806">
    <property type="entry name" value="Small_GTPase"/>
</dbReference>
<keyword evidence="1" id="KW-0547">Nucleotide-binding</keyword>
<organism evidence="2 3">
    <name type="scientific">Reinekea marina</name>
    <dbReference type="NCBI Taxonomy" id="1310421"/>
    <lineage>
        <taxon>Bacteria</taxon>
        <taxon>Pseudomonadati</taxon>
        <taxon>Pseudomonadota</taxon>
        <taxon>Gammaproteobacteria</taxon>
        <taxon>Oceanospirillales</taxon>
        <taxon>Saccharospirillaceae</taxon>
        <taxon>Reinekea</taxon>
    </lineage>
</organism>
<dbReference type="Pfam" id="PF00071">
    <property type="entry name" value="Ras"/>
    <property type="match status" value="1"/>
</dbReference>
<dbReference type="PROSITE" id="PS51419">
    <property type="entry name" value="RAB"/>
    <property type="match status" value="1"/>
</dbReference>
<dbReference type="CDD" id="cd00154">
    <property type="entry name" value="Rab"/>
    <property type="match status" value="1"/>
</dbReference>
<dbReference type="PANTHER" id="PTHR47978">
    <property type="match status" value="1"/>
</dbReference>
<dbReference type="Gene3D" id="3.40.50.300">
    <property type="entry name" value="P-loop containing nucleotide triphosphate hydrolases"/>
    <property type="match status" value="1"/>
</dbReference>
<dbReference type="EMBL" id="JBHRYN010000004">
    <property type="protein sequence ID" value="MFC3700397.1"/>
    <property type="molecule type" value="Genomic_DNA"/>
</dbReference>
<reference evidence="3" key="1">
    <citation type="journal article" date="2019" name="Int. J. Syst. Evol. Microbiol.">
        <title>The Global Catalogue of Microorganisms (GCM) 10K type strain sequencing project: providing services to taxonomists for standard genome sequencing and annotation.</title>
        <authorList>
            <consortium name="The Broad Institute Genomics Platform"/>
            <consortium name="The Broad Institute Genome Sequencing Center for Infectious Disease"/>
            <person name="Wu L."/>
            <person name="Ma J."/>
        </authorList>
    </citation>
    <scope>NUCLEOTIDE SEQUENCE [LARGE SCALE GENOMIC DNA]</scope>
    <source>
        <strain evidence="3">CECT 8288</strain>
    </source>
</reference>
<comment type="caution">
    <text evidence="2">The sequence shown here is derived from an EMBL/GenBank/DDBJ whole genome shotgun (WGS) entry which is preliminary data.</text>
</comment>